<reference evidence="2" key="1">
    <citation type="submission" date="2019-11" db="EMBL/GenBank/DDBJ databases">
        <authorList>
            <person name="Feng L."/>
        </authorList>
    </citation>
    <scope>NUCLEOTIDE SEQUENCE</scope>
    <source>
        <strain evidence="2">SrubneriLFYP117</strain>
    </source>
</reference>
<name>A0A6N3CFJ5_STROR</name>
<feature type="transmembrane region" description="Helical" evidence="1">
    <location>
        <begin position="199"/>
        <end position="223"/>
    </location>
</feature>
<sequence>MAKVFFSLIVKKYSLKPVKYQITIQSFLIGFVCLLSILPVAINGTIVELSLKQALVFASMLSVGIGSVNVFVELQSHETKLVYLVSGKRILSSIRILFVELCDVVLQSTLYFIVLLIWFHFFSSENGVSLEIFSFYLIGSIQYFLISYFLSYFFKSPMGSLAILLLFPILVQPFIERVVEPLTSYLFYNIVADTILGSASNLQLCIYVFGLVSSLGATLYLLVRNQEVK</sequence>
<feature type="transmembrane region" description="Helical" evidence="1">
    <location>
        <begin position="54"/>
        <end position="72"/>
    </location>
</feature>
<feature type="transmembrane region" description="Helical" evidence="1">
    <location>
        <begin position="161"/>
        <end position="179"/>
    </location>
</feature>
<evidence type="ECO:0000256" key="1">
    <source>
        <dbReference type="SAM" id="Phobius"/>
    </source>
</evidence>
<feature type="transmembrane region" description="Helical" evidence="1">
    <location>
        <begin position="133"/>
        <end position="154"/>
    </location>
</feature>
<protein>
    <submittedName>
        <fullName evidence="2">Uncharacterized protein</fullName>
    </submittedName>
</protein>
<organism evidence="2">
    <name type="scientific">Streptococcus oralis</name>
    <dbReference type="NCBI Taxonomy" id="1303"/>
    <lineage>
        <taxon>Bacteria</taxon>
        <taxon>Bacillati</taxon>
        <taxon>Bacillota</taxon>
        <taxon>Bacilli</taxon>
        <taxon>Lactobacillales</taxon>
        <taxon>Streptococcaceae</taxon>
        <taxon>Streptococcus</taxon>
    </lineage>
</organism>
<keyword evidence="1" id="KW-0472">Membrane</keyword>
<gene>
    <name evidence="2" type="ORF">SRLFYP117_01124</name>
</gene>
<accession>A0A6N3CFJ5</accession>
<feature type="transmembrane region" description="Helical" evidence="1">
    <location>
        <begin position="20"/>
        <end position="42"/>
    </location>
</feature>
<dbReference type="AlphaFoldDB" id="A0A6N3CFJ5"/>
<proteinExistence type="predicted"/>
<keyword evidence="1" id="KW-0812">Transmembrane</keyword>
<feature type="transmembrane region" description="Helical" evidence="1">
    <location>
        <begin position="93"/>
        <end position="121"/>
    </location>
</feature>
<evidence type="ECO:0000313" key="2">
    <source>
        <dbReference type="EMBL" id="VYU13331.1"/>
    </source>
</evidence>
<keyword evidence="1" id="KW-1133">Transmembrane helix</keyword>
<dbReference type="EMBL" id="CACRUL010000015">
    <property type="protein sequence ID" value="VYU13331.1"/>
    <property type="molecule type" value="Genomic_DNA"/>
</dbReference>
<dbReference type="RefSeq" id="WP_048690618.1">
    <property type="nucleotide sequence ID" value="NZ_CACRUL010000015.1"/>
</dbReference>